<dbReference type="HAMAP" id="MF_00822">
    <property type="entry name" value="UreE"/>
    <property type="match status" value="1"/>
</dbReference>
<dbReference type="InterPro" id="IPR007864">
    <property type="entry name" value="UreE_C_dom"/>
</dbReference>
<accession>A0A926NZ67</accession>
<dbReference type="InterPro" id="IPR004029">
    <property type="entry name" value="UreE_N"/>
</dbReference>
<dbReference type="SMART" id="SM00988">
    <property type="entry name" value="UreE_N"/>
    <property type="match status" value="1"/>
</dbReference>
<evidence type="ECO:0000256" key="1">
    <source>
        <dbReference type="ARBA" id="ARBA00004496"/>
    </source>
</evidence>
<comment type="function">
    <text evidence="5">Involved in urease metallocenter assembly. Binds nickel. Probably functions as a nickel donor during metallocenter assembly.</text>
</comment>
<feature type="region of interest" description="Disordered" evidence="6">
    <location>
        <begin position="130"/>
        <end position="171"/>
    </location>
</feature>
<evidence type="ECO:0000259" key="7">
    <source>
        <dbReference type="SMART" id="SM00988"/>
    </source>
</evidence>
<evidence type="ECO:0000256" key="3">
    <source>
        <dbReference type="ARBA" id="ARBA00022596"/>
    </source>
</evidence>
<dbReference type="GO" id="GO:0016151">
    <property type="term" value="F:nickel cation binding"/>
    <property type="evidence" value="ECO:0007669"/>
    <property type="project" value="UniProtKB-UniRule"/>
</dbReference>
<organism evidence="8 9">
    <name type="scientific">Roseibium aggregatum</name>
    <dbReference type="NCBI Taxonomy" id="187304"/>
    <lineage>
        <taxon>Bacteria</taxon>
        <taxon>Pseudomonadati</taxon>
        <taxon>Pseudomonadota</taxon>
        <taxon>Alphaproteobacteria</taxon>
        <taxon>Hyphomicrobiales</taxon>
        <taxon>Stappiaceae</taxon>
        <taxon>Roseibium</taxon>
    </lineage>
</organism>
<gene>
    <name evidence="5" type="primary">ureE</name>
    <name evidence="8" type="ORF">HK439_09205</name>
</gene>
<feature type="compositionally biased region" description="Basic and acidic residues" evidence="6">
    <location>
        <begin position="147"/>
        <end position="157"/>
    </location>
</feature>
<dbReference type="PIRSF" id="PIRSF036402">
    <property type="entry name" value="Ureas_acces_UreE"/>
    <property type="match status" value="1"/>
</dbReference>
<dbReference type="GO" id="GO:0051082">
    <property type="term" value="F:unfolded protein binding"/>
    <property type="evidence" value="ECO:0007669"/>
    <property type="project" value="UniProtKB-UniRule"/>
</dbReference>
<dbReference type="GO" id="GO:0006457">
    <property type="term" value="P:protein folding"/>
    <property type="evidence" value="ECO:0007669"/>
    <property type="project" value="InterPro"/>
</dbReference>
<dbReference type="InterPro" id="IPR012406">
    <property type="entry name" value="UreE"/>
</dbReference>
<dbReference type="SUPFAM" id="SSF69737">
    <property type="entry name" value="Urease metallochaperone UreE, C-terminal domain"/>
    <property type="match status" value="1"/>
</dbReference>
<dbReference type="Gene3D" id="2.60.260.20">
    <property type="entry name" value="Urease metallochaperone UreE, N-terminal domain"/>
    <property type="match status" value="1"/>
</dbReference>
<evidence type="ECO:0000256" key="4">
    <source>
        <dbReference type="ARBA" id="ARBA00023186"/>
    </source>
</evidence>
<dbReference type="RefSeq" id="WP_190291113.1">
    <property type="nucleotide sequence ID" value="NZ_JABFCZ010000009.1"/>
</dbReference>
<proteinExistence type="inferred from homology"/>
<name>A0A926NZ67_9HYPH</name>
<keyword evidence="3 5" id="KW-0533">Nickel</keyword>
<evidence type="ECO:0000256" key="5">
    <source>
        <dbReference type="HAMAP-Rule" id="MF_00822"/>
    </source>
</evidence>
<keyword evidence="4 5" id="KW-0143">Chaperone</keyword>
<comment type="similarity">
    <text evidence="5">Belongs to the UreE family.</text>
</comment>
<dbReference type="CDD" id="cd00571">
    <property type="entry name" value="UreE"/>
    <property type="match status" value="1"/>
</dbReference>
<dbReference type="GO" id="GO:0019627">
    <property type="term" value="P:urea metabolic process"/>
    <property type="evidence" value="ECO:0007669"/>
    <property type="project" value="InterPro"/>
</dbReference>
<evidence type="ECO:0000313" key="9">
    <source>
        <dbReference type="Proteomes" id="UP000598467"/>
    </source>
</evidence>
<comment type="caution">
    <text evidence="8">The sequence shown here is derived from an EMBL/GenBank/DDBJ whole genome shotgun (WGS) entry which is preliminary data.</text>
</comment>
<feature type="compositionally biased region" description="Basic residues" evidence="6">
    <location>
        <begin position="158"/>
        <end position="171"/>
    </location>
</feature>
<dbReference type="GO" id="GO:0005737">
    <property type="term" value="C:cytoplasm"/>
    <property type="evidence" value="ECO:0007669"/>
    <property type="project" value="UniProtKB-SubCell"/>
</dbReference>
<keyword evidence="2 5" id="KW-0963">Cytoplasm</keyword>
<comment type="subcellular location">
    <subcellularLocation>
        <location evidence="1 5">Cytoplasm</location>
    </subcellularLocation>
</comment>
<dbReference type="Pfam" id="PF05194">
    <property type="entry name" value="UreE_C"/>
    <property type="match status" value="1"/>
</dbReference>
<dbReference type="SUPFAM" id="SSF69287">
    <property type="entry name" value="Urease metallochaperone UreE, N-terminal domain"/>
    <property type="match status" value="1"/>
</dbReference>
<reference evidence="8" key="1">
    <citation type="submission" date="2020-05" db="EMBL/GenBank/DDBJ databases">
        <title>Identification of trans-AT polyketide cluster in two marine bacteria, producers of a novel glutaramide-containing polyketide sesbanimide D and analogs.</title>
        <authorList>
            <person name="Kacar D."/>
            <person name="Rodriguez P."/>
            <person name="Canedo L."/>
            <person name="Gonzalez E."/>
            <person name="Galan B."/>
            <person name="De La Calle F."/>
            <person name="Garcia J.L."/>
        </authorList>
    </citation>
    <scope>NUCLEOTIDE SEQUENCE</scope>
    <source>
        <strain evidence="8">PHM038</strain>
    </source>
</reference>
<dbReference type="Pfam" id="PF02814">
    <property type="entry name" value="UreE_N"/>
    <property type="match status" value="1"/>
</dbReference>
<dbReference type="AlphaFoldDB" id="A0A926NZ67"/>
<sequence length="171" mass="18876">MIRVSEILTAGTWEGPPADTIMLERDDRHRRRAVMTGAGGLSFLLDQPSAVTLHHGDGLKLEDGRIVEVLAAPEDLVEIEADDMGHLVKIAWHLGNRHLPTQLMGTTLRIRRDHVIEDMVARLGGRLTPLQAPFDPEGGAYGHGQTHGHDHPHDHGHSHGHSHHHGHSHDH</sequence>
<evidence type="ECO:0000256" key="2">
    <source>
        <dbReference type="ARBA" id="ARBA00022490"/>
    </source>
</evidence>
<dbReference type="Gene3D" id="3.30.70.790">
    <property type="entry name" value="UreE, C-terminal domain"/>
    <property type="match status" value="1"/>
</dbReference>
<evidence type="ECO:0000256" key="6">
    <source>
        <dbReference type="SAM" id="MobiDB-lite"/>
    </source>
</evidence>
<evidence type="ECO:0000313" key="8">
    <source>
        <dbReference type="EMBL" id="MBD1546438.1"/>
    </source>
</evidence>
<feature type="domain" description="UreE urease accessory N-terminal" evidence="7">
    <location>
        <begin position="3"/>
        <end position="67"/>
    </location>
</feature>
<dbReference type="GO" id="GO:0065003">
    <property type="term" value="P:protein-containing complex assembly"/>
    <property type="evidence" value="ECO:0007669"/>
    <property type="project" value="InterPro"/>
</dbReference>
<dbReference type="EMBL" id="JABFCZ010000009">
    <property type="protein sequence ID" value="MBD1546438.1"/>
    <property type="molecule type" value="Genomic_DNA"/>
</dbReference>
<protein>
    <recommendedName>
        <fullName evidence="5">Urease accessory protein UreE</fullName>
    </recommendedName>
</protein>
<dbReference type="InterPro" id="IPR036118">
    <property type="entry name" value="UreE_N_sf"/>
</dbReference>
<dbReference type="Proteomes" id="UP000598467">
    <property type="component" value="Unassembled WGS sequence"/>
</dbReference>